<evidence type="ECO:0000256" key="5">
    <source>
        <dbReference type="SAM" id="Phobius"/>
    </source>
</evidence>
<dbReference type="SUPFAM" id="SSF158442">
    <property type="entry name" value="DsbB-like"/>
    <property type="match status" value="1"/>
</dbReference>
<gene>
    <name evidence="6" type="ORF">IT882_07160</name>
</gene>
<feature type="transmembrane region" description="Helical" evidence="5">
    <location>
        <begin position="152"/>
        <end position="177"/>
    </location>
</feature>
<dbReference type="Gene3D" id="1.20.1550.10">
    <property type="entry name" value="DsbB-like"/>
    <property type="match status" value="1"/>
</dbReference>
<keyword evidence="2 5" id="KW-0812">Transmembrane</keyword>
<comment type="subcellular location">
    <subcellularLocation>
        <location evidence="1">Membrane</location>
        <topology evidence="1">Multi-pass membrane protein</topology>
    </subcellularLocation>
</comment>
<dbReference type="AlphaFoldDB" id="A0A7S8MYS2"/>
<feature type="transmembrane region" description="Helical" evidence="5">
    <location>
        <begin position="76"/>
        <end position="99"/>
    </location>
</feature>
<keyword evidence="4 5" id="KW-0472">Membrane</keyword>
<organism evidence="6 7">
    <name type="scientific">Microbacterium schleiferi</name>
    <dbReference type="NCBI Taxonomy" id="69362"/>
    <lineage>
        <taxon>Bacteria</taxon>
        <taxon>Bacillati</taxon>
        <taxon>Actinomycetota</taxon>
        <taxon>Actinomycetes</taxon>
        <taxon>Micrococcales</taxon>
        <taxon>Microbacteriaceae</taxon>
        <taxon>Microbacterium</taxon>
    </lineage>
</organism>
<protein>
    <submittedName>
        <fullName evidence="6">Disulfide bond formation protein B</fullName>
    </submittedName>
</protein>
<evidence type="ECO:0000256" key="1">
    <source>
        <dbReference type="ARBA" id="ARBA00004141"/>
    </source>
</evidence>
<dbReference type="InterPro" id="IPR023380">
    <property type="entry name" value="DsbB-like_sf"/>
</dbReference>
<feature type="transmembrane region" description="Helical" evidence="5">
    <location>
        <begin position="12"/>
        <end position="34"/>
    </location>
</feature>
<evidence type="ECO:0000256" key="2">
    <source>
        <dbReference type="ARBA" id="ARBA00022692"/>
    </source>
</evidence>
<evidence type="ECO:0000313" key="6">
    <source>
        <dbReference type="EMBL" id="QPE05749.1"/>
    </source>
</evidence>
<evidence type="ECO:0000313" key="7">
    <source>
        <dbReference type="Proteomes" id="UP000594480"/>
    </source>
</evidence>
<keyword evidence="7" id="KW-1185">Reference proteome</keyword>
<dbReference type="GO" id="GO:0016020">
    <property type="term" value="C:membrane"/>
    <property type="evidence" value="ECO:0007669"/>
    <property type="project" value="UniProtKB-SubCell"/>
</dbReference>
<dbReference type="Pfam" id="PF02600">
    <property type="entry name" value="DsbB"/>
    <property type="match status" value="1"/>
</dbReference>
<dbReference type="EMBL" id="CP064760">
    <property type="protein sequence ID" value="QPE05749.1"/>
    <property type="molecule type" value="Genomic_DNA"/>
</dbReference>
<dbReference type="InterPro" id="IPR003752">
    <property type="entry name" value="DiS_bond_form_DsbB/BdbC"/>
</dbReference>
<keyword evidence="3 5" id="KW-1133">Transmembrane helix</keyword>
<evidence type="ECO:0000256" key="4">
    <source>
        <dbReference type="ARBA" id="ARBA00023136"/>
    </source>
</evidence>
<feature type="transmembrane region" description="Helical" evidence="5">
    <location>
        <begin position="119"/>
        <end position="140"/>
    </location>
</feature>
<evidence type="ECO:0000256" key="3">
    <source>
        <dbReference type="ARBA" id="ARBA00022989"/>
    </source>
</evidence>
<feature type="transmembrane region" description="Helical" evidence="5">
    <location>
        <begin position="46"/>
        <end position="64"/>
    </location>
</feature>
<accession>A0A7S8MYS2</accession>
<proteinExistence type="predicted"/>
<name>A0A7S8MYS2_9MICO</name>
<dbReference type="RefSeq" id="WP_195693760.1">
    <property type="nucleotide sequence ID" value="NZ_CP064760.1"/>
</dbReference>
<dbReference type="Proteomes" id="UP000594480">
    <property type="component" value="Chromosome"/>
</dbReference>
<reference evidence="6 7" key="1">
    <citation type="submission" date="2020-11" db="EMBL/GenBank/DDBJ databases">
        <title>Amino acid is mineralized and recycled by bacteria in oceanic microbiome.</title>
        <authorList>
            <person name="Zheng L.Y."/>
        </authorList>
    </citation>
    <scope>NUCLEOTIDE SEQUENCE [LARGE SCALE GENOMIC DNA]</scope>
    <source>
        <strain evidence="6 7">A32-1</strain>
    </source>
</reference>
<dbReference type="KEGG" id="msf:IT882_07160"/>
<sequence length="196" mass="21117">MAGSLVVRKLAFWAFVAFLVAYVGILSMAMFVFQFGLGELPCPLCILQRMGMMLASLGALYVVVRALRGELLLRELATGLGLAILGAIVGAAISIRQILLHILPGDPGYGEAVLGLHLYTWALITFAVVIVFAGVVAVFAQDVLPVAPATPWLRTLAWVVVWAFVATIAINLVVVFAEEGFNWVLPDDPSRYLLFG</sequence>
<dbReference type="GO" id="GO:0006457">
    <property type="term" value="P:protein folding"/>
    <property type="evidence" value="ECO:0007669"/>
    <property type="project" value="InterPro"/>
</dbReference>
<dbReference type="GO" id="GO:0015035">
    <property type="term" value="F:protein-disulfide reductase activity"/>
    <property type="evidence" value="ECO:0007669"/>
    <property type="project" value="InterPro"/>
</dbReference>